<feature type="transmembrane region" description="Helical" evidence="2">
    <location>
        <begin position="283"/>
        <end position="307"/>
    </location>
</feature>
<feature type="transmembrane region" description="Helical" evidence="2">
    <location>
        <begin position="158"/>
        <end position="182"/>
    </location>
</feature>
<gene>
    <name evidence="3" type="ORF">OHA16_30085</name>
</gene>
<protein>
    <recommendedName>
        <fullName evidence="5">Aromatic ring-opening dioxygenase LigA</fullName>
    </recommendedName>
</protein>
<evidence type="ECO:0000256" key="1">
    <source>
        <dbReference type="SAM" id="MobiDB-lite"/>
    </source>
</evidence>
<evidence type="ECO:0000313" key="3">
    <source>
        <dbReference type="EMBL" id="WUQ86840.1"/>
    </source>
</evidence>
<feature type="transmembrane region" description="Helical" evidence="2">
    <location>
        <begin position="114"/>
        <end position="138"/>
    </location>
</feature>
<evidence type="ECO:0000313" key="4">
    <source>
        <dbReference type="Proteomes" id="UP001432222"/>
    </source>
</evidence>
<proteinExistence type="predicted"/>
<keyword evidence="2" id="KW-1133">Transmembrane helix</keyword>
<keyword evidence="2" id="KW-0472">Membrane</keyword>
<keyword evidence="4" id="KW-1185">Reference proteome</keyword>
<dbReference type="RefSeq" id="WP_328957427.1">
    <property type="nucleotide sequence ID" value="NZ_CP108110.1"/>
</dbReference>
<feature type="transmembrane region" description="Helical" evidence="2">
    <location>
        <begin position="83"/>
        <end position="102"/>
    </location>
</feature>
<accession>A0ABZ1U7K3</accession>
<dbReference type="Proteomes" id="UP001432222">
    <property type="component" value="Chromosome"/>
</dbReference>
<feature type="region of interest" description="Disordered" evidence="1">
    <location>
        <begin position="1"/>
        <end position="34"/>
    </location>
</feature>
<feature type="transmembrane region" description="Helical" evidence="2">
    <location>
        <begin position="327"/>
        <end position="344"/>
    </location>
</feature>
<name>A0ABZ1U7K3_9ACTN</name>
<feature type="compositionally biased region" description="Pro residues" evidence="1">
    <location>
        <begin position="7"/>
        <end position="27"/>
    </location>
</feature>
<reference evidence="3" key="1">
    <citation type="submission" date="2022-10" db="EMBL/GenBank/DDBJ databases">
        <title>The complete genomes of actinobacterial strains from the NBC collection.</title>
        <authorList>
            <person name="Joergensen T.S."/>
            <person name="Alvarez Arevalo M."/>
            <person name="Sterndorff E.B."/>
            <person name="Faurdal D."/>
            <person name="Vuksanovic O."/>
            <person name="Mourched A.-S."/>
            <person name="Charusanti P."/>
            <person name="Shaw S."/>
            <person name="Blin K."/>
            <person name="Weber T."/>
        </authorList>
    </citation>
    <scope>NUCLEOTIDE SEQUENCE</scope>
    <source>
        <strain evidence="3">NBC_00222</strain>
    </source>
</reference>
<feature type="transmembrane region" description="Helical" evidence="2">
    <location>
        <begin position="43"/>
        <end position="63"/>
    </location>
</feature>
<sequence>MTSMLPPRTPAPAPTPDATPAPAPNGVPAPASRPAAPVGRTRAVAAAAAVAATVPYLGLKLLWLTGHPVGAGDADAMDDLWLVNLLTFGMDAIAVLLALSFVRPWGRRAPAGLVAFPMWVATGLLGTILVALPLFLLSTLLLGPDQAPPGTDDGPSGWVFPVVYGGFAVQGLALITGFLLYARERWAGLLHHDRIGDLPRSPTLTTQRAFACVAAPLAAGVAAARAYWACGGTTGLPLEWQDYHGRGVAVMDGVTALMAVAAGAALLLLVFRGRPGWRLRGPLAVVWTAAGSLFGWGSWQLVAFGTFTTAPDARRAVPGLMTLVESAQVVTGLLVLAVGAIALAERSAARAVPDTAWASAIPRSGRAADVESAE</sequence>
<evidence type="ECO:0008006" key="5">
    <source>
        <dbReference type="Google" id="ProtNLM"/>
    </source>
</evidence>
<evidence type="ECO:0000256" key="2">
    <source>
        <dbReference type="SAM" id="Phobius"/>
    </source>
</evidence>
<keyword evidence="2" id="KW-0812">Transmembrane</keyword>
<organism evidence="3 4">
    <name type="scientific">Kitasatospora purpeofusca</name>
    <dbReference type="NCBI Taxonomy" id="67352"/>
    <lineage>
        <taxon>Bacteria</taxon>
        <taxon>Bacillati</taxon>
        <taxon>Actinomycetota</taxon>
        <taxon>Actinomycetes</taxon>
        <taxon>Kitasatosporales</taxon>
        <taxon>Streptomycetaceae</taxon>
        <taxon>Kitasatospora</taxon>
    </lineage>
</organism>
<feature type="transmembrane region" description="Helical" evidence="2">
    <location>
        <begin position="209"/>
        <end position="228"/>
    </location>
</feature>
<dbReference type="EMBL" id="CP108110">
    <property type="protein sequence ID" value="WUQ86840.1"/>
    <property type="molecule type" value="Genomic_DNA"/>
</dbReference>
<feature type="transmembrane region" description="Helical" evidence="2">
    <location>
        <begin position="248"/>
        <end position="271"/>
    </location>
</feature>